<dbReference type="InterPro" id="IPR021410">
    <property type="entry name" value="FAF"/>
</dbReference>
<dbReference type="AlphaFoldDB" id="A0A0B2RF09"/>
<evidence type="ECO:0000256" key="1">
    <source>
        <dbReference type="ARBA" id="ARBA00008690"/>
    </source>
</evidence>
<dbReference type="EMBL" id="QZWG01000001">
    <property type="protein sequence ID" value="RZC31636.1"/>
    <property type="molecule type" value="Genomic_DNA"/>
</dbReference>
<feature type="region of interest" description="Disordered" evidence="2">
    <location>
        <begin position="100"/>
        <end position="126"/>
    </location>
</feature>
<evidence type="ECO:0000313" key="4">
    <source>
        <dbReference type="EMBL" id="KHN30458.1"/>
    </source>
</evidence>
<evidence type="ECO:0000313" key="5">
    <source>
        <dbReference type="EMBL" id="RZC31636.1"/>
    </source>
</evidence>
<dbReference type="InterPro" id="IPR046431">
    <property type="entry name" value="FAF_dom"/>
</dbReference>
<reference evidence="5 6" key="2">
    <citation type="submission" date="2018-09" db="EMBL/GenBank/DDBJ databases">
        <title>A high-quality reference genome of wild soybean provides a powerful tool to mine soybean genomes.</title>
        <authorList>
            <person name="Xie M."/>
            <person name="Chung C.Y.L."/>
            <person name="Li M.-W."/>
            <person name="Wong F.-L."/>
            <person name="Chan T.-F."/>
            <person name="Lam H.-M."/>
        </authorList>
    </citation>
    <scope>NUCLEOTIDE SEQUENCE [LARGE SCALE GENOMIC DNA]</scope>
    <source>
        <strain evidence="6">cv. W05</strain>
        <tissue evidence="5">Hypocotyl of etiolated seedlings</tissue>
    </source>
</reference>
<proteinExistence type="inferred from homology"/>
<dbReference type="Pfam" id="PF11250">
    <property type="entry name" value="FAF"/>
    <property type="match status" value="1"/>
</dbReference>
<organism evidence="4">
    <name type="scientific">Glycine soja</name>
    <name type="common">Wild soybean</name>
    <dbReference type="NCBI Taxonomy" id="3848"/>
    <lineage>
        <taxon>Eukaryota</taxon>
        <taxon>Viridiplantae</taxon>
        <taxon>Streptophyta</taxon>
        <taxon>Embryophyta</taxon>
        <taxon>Tracheophyta</taxon>
        <taxon>Spermatophyta</taxon>
        <taxon>Magnoliopsida</taxon>
        <taxon>eudicotyledons</taxon>
        <taxon>Gunneridae</taxon>
        <taxon>Pentapetalae</taxon>
        <taxon>rosids</taxon>
        <taxon>fabids</taxon>
        <taxon>Fabales</taxon>
        <taxon>Fabaceae</taxon>
        <taxon>Papilionoideae</taxon>
        <taxon>50 kb inversion clade</taxon>
        <taxon>NPAAA clade</taxon>
        <taxon>indigoferoid/millettioid clade</taxon>
        <taxon>Phaseoleae</taxon>
        <taxon>Glycine</taxon>
        <taxon>Glycine subgen. Soja</taxon>
    </lineage>
</organism>
<sequence length="235" mass="26708">MAAIVCQSSRIHRLMLASPKPPPQQPFKSCLWENNYSYKPDTTTAWTSIEALSSTVSNYEYEVSLLRLSPKSLELCTENLGNETGCDDIITETGIELLSSSSSSSTREQKSRKAREAARSFPPPLTTIRGSESIRVRPHREGGRLVLQLTKVPSCFQAQRSPGRLRLCFWTDIQTQEHEDEEDDDGRGWEHTKGCNSWVENNYERQISRCKEEGHDHENNDFLINWGESRLVATS</sequence>
<name>A0A0B2RF09_GLYSO</name>
<feature type="compositionally biased region" description="Basic and acidic residues" evidence="2">
    <location>
        <begin position="107"/>
        <end position="118"/>
    </location>
</feature>
<accession>A0A0B2RF09</accession>
<comment type="similarity">
    <text evidence="1">Belongs to the fantastic four family.</text>
</comment>
<dbReference type="Proteomes" id="UP000053555">
    <property type="component" value="Unassembled WGS sequence"/>
</dbReference>
<dbReference type="PANTHER" id="PTHR33155">
    <property type="entry name" value="FANTASTIC FOUR-LIKE PROTEIN (DUF3049)"/>
    <property type="match status" value="1"/>
</dbReference>
<dbReference type="Gramene" id="XM_028325179.1">
    <property type="protein sequence ID" value="XP_028180980.1"/>
    <property type="gene ID" value="LOC114367917"/>
</dbReference>
<feature type="domain" description="FAF" evidence="3">
    <location>
        <begin position="120"/>
        <end position="169"/>
    </location>
</feature>
<reference evidence="4" key="1">
    <citation type="submission" date="2014-07" db="EMBL/GenBank/DDBJ databases">
        <title>Identification of a novel salt tolerance gene in wild soybean by whole-genome sequencing.</title>
        <authorList>
            <person name="Lam H.-M."/>
            <person name="Qi X."/>
            <person name="Li M.-W."/>
            <person name="Liu X."/>
            <person name="Xie M."/>
            <person name="Ni M."/>
            <person name="Xu X."/>
        </authorList>
    </citation>
    <scope>NUCLEOTIDE SEQUENCE [LARGE SCALE GENOMIC DNA]</scope>
    <source>
        <tissue evidence="4">Root</tissue>
    </source>
</reference>
<dbReference type="EMBL" id="KN651768">
    <property type="protein sequence ID" value="KHN30458.1"/>
    <property type="molecule type" value="Genomic_DNA"/>
</dbReference>
<protein>
    <submittedName>
        <fullName evidence="4">Protein FANTASTIC FOUR 3</fullName>
    </submittedName>
</protein>
<evidence type="ECO:0000256" key="2">
    <source>
        <dbReference type="SAM" id="MobiDB-lite"/>
    </source>
</evidence>
<evidence type="ECO:0000313" key="6">
    <source>
        <dbReference type="Proteomes" id="UP000289340"/>
    </source>
</evidence>
<dbReference type="PANTHER" id="PTHR33155:SF4">
    <property type="entry name" value="PROTEIN FANTASTIC FOUR 3"/>
    <property type="match status" value="1"/>
</dbReference>
<gene>
    <name evidence="5" type="ORF">D0Y65_002476</name>
    <name evidence="4" type="ORF">glysoja_033196</name>
</gene>
<keyword evidence="6" id="KW-1185">Reference proteome</keyword>
<dbReference type="Proteomes" id="UP000289340">
    <property type="component" value="Chromosome 1"/>
</dbReference>
<evidence type="ECO:0000259" key="3">
    <source>
        <dbReference type="Pfam" id="PF11250"/>
    </source>
</evidence>